<accession>A0AAD6TCV6</accession>
<feature type="compositionally biased region" description="Basic residues" evidence="1">
    <location>
        <begin position="219"/>
        <end position="231"/>
    </location>
</feature>
<evidence type="ECO:0000256" key="1">
    <source>
        <dbReference type="SAM" id="MobiDB-lite"/>
    </source>
</evidence>
<comment type="caution">
    <text evidence="2">The sequence shown here is derived from an EMBL/GenBank/DDBJ whole genome shotgun (WGS) entry which is preliminary data.</text>
</comment>
<dbReference type="Proteomes" id="UP001218188">
    <property type="component" value="Unassembled WGS sequence"/>
</dbReference>
<gene>
    <name evidence="2" type="ORF">C8F04DRAFT_1175220</name>
</gene>
<protein>
    <submittedName>
        <fullName evidence="2">Uncharacterized protein</fullName>
    </submittedName>
</protein>
<feature type="region of interest" description="Disordered" evidence="1">
    <location>
        <begin position="1"/>
        <end position="43"/>
    </location>
</feature>
<sequence>MGAETATPREANSEDDGGDGAGRQESGEEEGGDSDGSGGGEDESMLHEVWRQSGDTTVDWSPECRKAFGAFIAGKDELGVEWGDCVRAWLDVEKASGFDNDGGQLTTEKRPKEVKDFIKNGRKWYVPVKLGEARLGCKDLEKSYIAQWWEWWSEIQGTAGEEYAGLATMHGRTGFMIVLLTLLWWGTVDHGDEWEEAVAVTTKLLRDLLAMGKIKQKQRPVAKVGEKRKRGKGDEGEEYEEEDEHESEMENEGEKAPRGKHQNRSGGKAKKRTTRSAAATSRN</sequence>
<reference evidence="2" key="1">
    <citation type="submission" date="2023-03" db="EMBL/GenBank/DDBJ databases">
        <title>Massive genome expansion in bonnet fungi (Mycena s.s.) driven by repeated elements and novel gene families across ecological guilds.</title>
        <authorList>
            <consortium name="Lawrence Berkeley National Laboratory"/>
            <person name="Harder C.B."/>
            <person name="Miyauchi S."/>
            <person name="Viragh M."/>
            <person name="Kuo A."/>
            <person name="Thoen E."/>
            <person name="Andreopoulos B."/>
            <person name="Lu D."/>
            <person name="Skrede I."/>
            <person name="Drula E."/>
            <person name="Henrissat B."/>
            <person name="Morin E."/>
            <person name="Kohler A."/>
            <person name="Barry K."/>
            <person name="LaButti K."/>
            <person name="Morin E."/>
            <person name="Salamov A."/>
            <person name="Lipzen A."/>
            <person name="Mereny Z."/>
            <person name="Hegedus B."/>
            <person name="Baldrian P."/>
            <person name="Stursova M."/>
            <person name="Weitz H."/>
            <person name="Taylor A."/>
            <person name="Grigoriev I.V."/>
            <person name="Nagy L.G."/>
            <person name="Martin F."/>
            <person name="Kauserud H."/>
        </authorList>
    </citation>
    <scope>NUCLEOTIDE SEQUENCE</scope>
    <source>
        <strain evidence="2">CBHHK200</strain>
    </source>
</reference>
<dbReference type="EMBL" id="JARJCM010000008">
    <property type="protein sequence ID" value="KAJ7044194.1"/>
    <property type="molecule type" value="Genomic_DNA"/>
</dbReference>
<proteinExistence type="predicted"/>
<keyword evidence="3" id="KW-1185">Reference proteome</keyword>
<feature type="compositionally biased region" description="Basic residues" evidence="1">
    <location>
        <begin position="258"/>
        <end position="274"/>
    </location>
</feature>
<feature type="compositionally biased region" description="Acidic residues" evidence="1">
    <location>
        <begin position="235"/>
        <end position="251"/>
    </location>
</feature>
<name>A0AAD6TCV6_9AGAR</name>
<organism evidence="2 3">
    <name type="scientific">Mycena alexandri</name>
    <dbReference type="NCBI Taxonomy" id="1745969"/>
    <lineage>
        <taxon>Eukaryota</taxon>
        <taxon>Fungi</taxon>
        <taxon>Dikarya</taxon>
        <taxon>Basidiomycota</taxon>
        <taxon>Agaricomycotina</taxon>
        <taxon>Agaricomycetes</taxon>
        <taxon>Agaricomycetidae</taxon>
        <taxon>Agaricales</taxon>
        <taxon>Marasmiineae</taxon>
        <taxon>Mycenaceae</taxon>
        <taxon>Mycena</taxon>
    </lineage>
</organism>
<dbReference type="AlphaFoldDB" id="A0AAD6TCV6"/>
<evidence type="ECO:0000313" key="2">
    <source>
        <dbReference type="EMBL" id="KAJ7044194.1"/>
    </source>
</evidence>
<feature type="region of interest" description="Disordered" evidence="1">
    <location>
        <begin position="219"/>
        <end position="283"/>
    </location>
</feature>
<evidence type="ECO:0000313" key="3">
    <source>
        <dbReference type="Proteomes" id="UP001218188"/>
    </source>
</evidence>